<dbReference type="Proteomes" id="UP000321638">
    <property type="component" value="Unassembled WGS sequence"/>
</dbReference>
<protein>
    <submittedName>
        <fullName evidence="2">GAF domain-containing protein</fullName>
    </submittedName>
</protein>
<evidence type="ECO:0000259" key="1">
    <source>
        <dbReference type="Pfam" id="PF01590"/>
    </source>
</evidence>
<dbReference type="OrthoDB" id="8440729at2"/>
<keyword evidence="3" id="KW-1185">Reference proteome</keyword>
<organism evidence="2 3">
    <name type="scientific">Vineibacter terrae</name>
    <dbReference type="NCBI Taxonomy" id="2586908"/>
    <lineage>
        <taxon>Bacteria</taxon>
        <taxon>Pseudomonadati</taxon>
        <taxon>Pseudomonadota</taxon>
        <taxon>Alphaproteobacteria</taxon>
        <taxon>Hyphomicrobiales</taxon>
        <taxon>Vineibacter</taxon>
    </lineage>
</organism>
<evidence type="ECO:0000313" key="2">
    <source>
        <dbReference type="EMBL" id="TXL76425.1"/>
    </source>
</evidence>
<accession>A0A5C8PPG9</accession>
<proteinExistence type="predicted"/>
<dbReference type="Pfam" id="PF01590">
    <property type="entry name" value="GAF"/>
    <property type="match status" value="1"/>
</dbReference>
<comment type="caution">
    <text evidence="2">The sequence shown here is derived from an EMBL/GenBank/DDBJ whole genome shotgun (WGS) entry which is preliminary data.</text>
</comment>
<sequence length="202" mass="22082">MDIQDLRPALAMIDRAGEAALEAAGPEVAIRALAGACFELLGDREAHARPGALKDGERQFMVAGAFFVTPDARYHMLVGNVNFPPEQQRLMVPIDGGHPGWVYANRSKLILRNTDEHGAFRQYLKTSRMGSAIFAPIVWQGAFLGQLIMAAQARFTMRDEDLAVLVACSRVAAGVWIAHGGPAWLDASYPPRNGFYVDREGM</sequence>
<evidence type="ECO:0000313" key="3">
    <source>
        <dbReference type="Proteomes" id="UP000321638"/>
    </source>
</evidence>
<feature type="domain" description="GAF" evidence="1">
    <location>
        <begin position="83"/>
        <end position="173"/>
    </location>
</feature>
<dbReference type="AlphaFoldDB" id="A0A5C8PPG9"/>
<gene>
    <name evidence="2" type="ORF">FHP25_12320</name>
</gene>
<dbReference type="SUPFAM" id="SSF55781">
    <property type="entry name" value="GAF domain-like"/>
    <property type="match status" value="1"/>
</dbReference>
<dbReference type="InterPro" id="IPR003018">
    <property type="entry name" value="GAF"/>
</dbReference>
<dbReference type="Gene3D" id="3.30.450.40">
    <property type="match status" value="1"/>
</dbReference>
<dbReference type="InterPro" id="IPR029016">
    <property type="entry name" value="GAF-like_dom_sf"/>
</dbReference>
<dbReference type="RefSeq" id="WP_147847233.1">
    <property type="nucleotide sequence ID" value="NZ_VDUZ01000011.1"/>
</dbReference>
<dbReference type="EMBL" id="VDUZ01000011">
    <property type="protein sequence ID" value="TXL76425.1"/>
    <property type="molecule type" value="Genomic_DNA"/>
</dbReference>
<reference evidence="2 3" key="1">
    <citation type="submission" date="2019-06" db="EMBL/GenBank/DDBJ databases">
        <title>New taxonomy in bacterial strain CC-CFT640, isolated from vineyard.</title>
        <authorList>
            <person name="Lin S.-Y."/>
            <person name="Tsai C.-F."/>
            <person name="Young C.-C."/>
        </authorList>
    </citation>
    <scope>NUCLEOTIDE SEQUENCE [LARGE SCALE GENOMIC DNA]</scope>
    <source>
        <strain evidence="2 3">CC-CFT640</strain>
    </source>
</reference>
<name>A0A5C8PPG9_9HYPH</name>